<keyword evidence="7" id="KW-1133">Transmembrane helix</keyword>
<dbReference type="PROSITE" id="PS00107">
    <property type="entry name" value="PROTEIN_KINASE_ATP"/>
    <property type="match status" value="1"/>
</dbReference>
<comment type="similarity">
    <text evidence="1">Belongs to the protein kinase superfamily. NEK Ser/Thr protein kinase family. NIMA subfamily.</text>
</comment>
<name>I3ZW40_THECF</name>
<dbReference type="Gene3D" id="1.10.510.10">
    <property type="entry name" value="Transferase(Phosphotransferase) domain 1"/>
    <property type="match status" value="1"/>
</dbReference>
<keyword evidence="7" id="KW-0472">Membrane</keyword>
<evidence type="ECO:0000313" key="10">
    <source>
        <dbReference type="Proteomes" id="UP000006064"/>
    </source>
</evidence>
<keyword evidence="5 9" id="KW-0418">Kinase</keyword>
<evidence type="ECO:0000256" key="6">
    <source>
        <dbReference type="ARBA" id="ARBA00022840"/>
    </source>
</evidence>
<dbReference type="CDD" id="cd14014">
    <property type="entry name" value="STKc_PknB_like"/>
    <property type="match status" value="1"/>
</dbReference>
<dbReference type="InterPro" id="IPR011009">
    <property type="entry name" value="Kinase-like_dom_sf"/>
</dbReference>
<dbReference type="OrthoDB" id="41005at2157"/>
<keyword evidence="4" id="KW-0547">Nucleotide-binding</keyword>
<dbReference type="STRING" id="163003.CL1_1727"/>
<dbReference type="GO" id="GO:0004674">
    <property type="term" value="F:protein serine/threonine kinase activity"/>
    <property type="evidence" value="ECO:0007669"/>
    <property type="project" value="UniProtKB-EC"/>
</dbReference>
<dbReference type="InterPro" id="IPR050660">
    <property type="entry name" value="NEK_Ser/Thr_kinase"/>
</dbReference>
<dbReference type="Pfam" id="PF00069">
    <property type="entry name" value="Pkinase"/>
    <property type="match status" value="1"/>
</dbReference>
<dbReference type="GO" id="GO:0005524">
    <property type="term" value="F:ATP binding"/>
    <property type="evidence" value="ECO:0007669"/>
    <property type="project" value="UniProtKB-KW"/>
</dbReference>
<dbReference type="Proteomes" id="UP000006064">
    <property type="component" value="Chromosome"/>
</dbReference>
<evidence type="ECO:0000256" key="7">
    <source>
        <dbReference type="SAM" id="Phobius"/>
    </source>
</evidence>
<dbReference type="HOGENOM" id="CLU_035393_0_0_2"/>
<dbReference type="EMBL" id="CP003651">
    <property type="protein sequence ID" value="AFL95924.1"/>
    <property type="molecule type" value="Genomic_DNA"/>
</dbReference>
<evidence type="ECO:0000313" key="9">
    <source>
        <dbReference type="EMBL" id="AFL95924.1"/>
    </source>
</evidence>
<evidence type="ECO:0000256" key="3">
    <source>
        <dbReference type="ARBA" id="ARBA00022679"/>
    </source>
</evidence>
<feature type="transmembrane region" description="Helical" evidence="7">
    <location>
        <begin position="14"/>
        <end position="37"/>
    </location>
</feature>
<evidence type="ECO:0000256" key="5">
    <source>
        <dbReference type="ARBA" id="ARBA00022777"/>
    </source>
</evidence>
<dbReference type="SMART" id="SM00220">
    <property type="entry name" value="S_TKc"/>
    <property type="match status" value="1"/>
</dbReference>
<evidence type="ECO:0000256" key="1">
    <source>
        <dbReference type="ARBA" id="ARBA00010886"/>
    </source>
</evidence>
<keyword evidence="10" id="KW-1185">Reference proteome</keyword>
<sequence length="530" mass="59163">MHPRSREADFVRRLFISIFLVYFLGKFGLVLALFIFLPTIIRLLEGGTAPKRPPAVKMPPRRQDIRRVLREGFIFEAPPELNEGVEALLRIGMRNVSSRPLTVTIRLDELAEYGKASPGRIDLSLAPGEVKSTFVRFIPRKVGEIKARAGLKSGIYLVRVPLTLRVKPLPRGEPEPLPSGPGGLEKLLSMYSSVEPIGSGGFAIVYRAVKPDGSVVALKVPHSLSEGAGRQFLHEVAVWSGLRHRNIVQLYEANIVPVPYIEMEYCEGSLGNIKKPLSPERVAEIAFDVCEGLKYAHERGVIHRDIKPSNVLLKDGTPKISDWGLSKILTESRTTTATFTPLYAAPEQISKRFGRTDERTDIWQLGVLMYELATGRVPFDGEDFVEVAGKITMENPVPPSELNPDAKPLEPIIMRCLAKRKEERYQSVAELQRDLAEILGGKYRRELERSTDFSRSAYYAGQLLLLHLRLGDAKEVLKYALSLRRYARGKAREELEGLIKGLEARVEEGLPVPGEIVERAEVVVHAINGI</sequence>
<reference evidence="9 10" key="1">
    <citation type="journal article" date="2012" name="J. Bacteriol.">
        <title>Complete Genome Sequence of the Hyperthermophilic Archaeon Thermococcus sp. Strain CL1, Isolated from a Paralvinella sp. Polychaete Worm Collected from a Hydrothermal Vent.</title>
        <authorList>
            <person name="Jung J.H."/>
            <person name="Holden J.F."/>
            <person name="Seo D.H."/>
            <person name="Park K.H."/>
            <person name="Shin H."/>
            <person name="Ryu S."/>
            <person name="Lee J.H."/>
            <person name="Park C.S."/>
        </authorList>
    </citation>
    <scope>NUCLEOTIDE SEQUENCE [LARGE SCALE GENOMIC DNA]</scope>
    <source>
        <strain evidence="10">DSM 27260 / KACC 17922 / CL1</strain>
    </source>
</reference>
<dbReference type="InterPro" id="IPR000719">
    <property type="entry name" value="Prot_kinase_dom"/>
</dbReference>
<evidence type="ECO:0000256" key="4">
    <source>
        <dbReference type="ARBA" id="ARBA00022741"/>
    </source>
</evidence>
<gene>
    <name evidence="9" type="ORF">CL1_1727</name>
</gene>
<feature type="domain" description="Protein kinase" evidence="8">
    <location>
        <begin position="191"/>
        <end position="439"/>
    </location>
</feature>
<dbReference type="PANTHER" id="PTHR43671">
    <property type="entry name" value="SERINE/THREONINE-PROTEIN KINASE NEK"/>
    <property type="match status" value="1"/>
</dbReference>
<organism evidence="9 10">
    <name type="scientific">Thermococcus cleftensis (strain DSM 27260 / KACC 17922 / CL1)</name>
    <dbReference type="NCBI Taxonomy" id="163003"/>
    <lineage>
        <taxon>Archaea</taxon>
        <taxon>Methanobacteriati</taxon>
        <taxon>Methanobacteriota</taxon>
        <taxon>Thermococci</taxon>
        <taxon>Thermococcales</taxon>
        <taxon>Thermococcaceae</taxon>
        <taxon>Thermococcus</taxon>
    </lineage>
</organism>
<dbReference type="InterPro" id="IPR008271">
    <property type="entry name" value="Ser/Thr_kinase_AS"/>
</dbReference>
<dbReference type="PANTHER" id="PTHR43671:SF13">
    <property type="entry name" value="SERINE_THREONINE-PROTEIN KINASE NEK2"/>
    <property type="match status" value="1"/>
</dbReference>
<evidence type="ECO:0000256" key="2">
    <source>
        <dbReference type="ARBA" id="ARBA00012513"/>
    </source>
</evidence>
<dbReference type="InterPro" id="IPR017441">
    <property type="entry name" value="Protein_kinase_ATP_BS"/>
</dbReference>
<dbReference type="PROSITE" id="PS00108">
    <property type="entry name" value="PROTEIN_KINASE_ST"/>
    <property type="match status" value="1"/>
</dbReference>
<keyword evidence="7" id="KW-0812">Transmembrane</keyword>
<protein>
    <recommendedName>
        <fullName evidence="2">non-specific serine/threonine protein kinase</fullName>
        <ecNumber evidence="2">2.7.11.1</ecNumber>
    </recommendedName>
</protein>
<accession>I3ZW40</accession>
<dbReference type="PROSITE" id="PS50011">
    <property type="entry name" value="PROTEIN_KINASE_DOM"/>
    <property type="match status" value="1"/>
</dbReference>
<evidence type="ECO:0000259" key="8">
    <source>
        <dbReference type="PROSITE" id="PS50011"/>
    </source>
</evidence>
<dbReference type="EC" id="2.7.11.1" evidence="2"/>
<keyword evidence="6" id="KW-0067">ATP-binding</keyword>
<keyword evidence="3" id="KW-0808">Transferase</keyword>
<dbReference type="AlphaFoldDB" id="I3ZW40"/>
<dbReference type="SUPFAM" id="SSF56112">
    <property type="entry name" value="Protein kinase-like (PK-like)"/>
    <property type="match status" value="1"/>
</dbReference>
<proteinExistence type="inferred from homology"/>
<dbReference type="KEGG" id="thm:CL1_1727"/>